<gene>
    <name evidence="9" type="ORF">Ocin01_03459</name>
</gene>
<protein>
    <recommendedName>
        <fullName evidence="4">Lysine-specific histone demethylase</fullName>
        <ecNumber evidence="4">1.14.99.66</ecNumber>
    </recommendedName>
</protein>
<dbReference type="PROSITE" id="PS50934">
    <property type="entry name" value="SWIRM"/>
    <property type="match status" value="1"/>
</dbReference>
<feature type="compositionally biased region" description="Polar residues" evidence="7">
    <location>
        <begin position="786"/>
        <end position="802"/>
    </location>
</feature>
<feature type="binding site" evidence="5">
    <location>
        <position position="815"/>
    </location>
    <ligand>
        <name>FAD</name>
        <dbReference type="ChEBI" id="CHEBI:57692"/>
    </ligand>
</feature>
<dbReference type="InterPro" id="IPR007526">
    <property type="entry name" value="SWIRM"/>
</dbReference>
<evidence type="ECO:0000256" key="6">
    <source>
        <dbReference type="SAM" id="Coils"/>
    </source>
</evidence>
<dbReference type="OMA" id="SSRGEMF"/>
<dbReference type="OrthoDB" id="9982100at2759"/>
<organism evidence="9 10">
    <name type="scientific">Orchesella cincta</name>
    <name type="common">Springtail</name>
    <name type="synonym">Podura cincta</name>
    <dbReference type="NCBI Taxonomy" id="48709"/>
    <lineage>
        <taxon>Eukaryota</taxon>
        <taxon>Metazoa</taxon>
        <taxon>Ecdysozoa</taxon>
        <taxon>Arthropoda</taxon>
        <taxon>Hexapoda</taxon>
        <taxon>Collembola</taxon>
        <taxon>Entomobryomorpha</taxon>
        <taxon>Entomobryoidea</taxon>
        <taxon>Orchesellidae</taxon>
        <taxon>Orchesellinae</taxon>
        <taxon>Orchesella</taxon>
    </lineage>
</organism>
<feature type="domain" description="SWIRM" evidence="8">
    <location>
        <begin position="155"/>
        <end position="254"/>
    </location>
</feature>
<dbReference type="FunFam" id="1.10.10.10:FF:000064">
    <property type="entry name" value="Lysine-specific histone demethylase 1A"/>
    <property type="match status" value="1"/>
</dbReference>
<dbReference type="Gene3D" id="3.50.50.60">
    <property type="entry name" value="FAD/NAD(P)-binding domain"/>
    <property type="match status" value="2"/>
</dbReference>
<dbReference type="SUPFAM" id="SSF54373">
    <property type="entry name" value="FAD-linked reductases, C-terminal domain"/>
    <property type="match status" value="1"/>
</dbReference>
<dbReference type="PIRSF" id="PIRSF038051">
    <property type="entry name" value="Histone_Lys-demethylase"/>
    <property type="match status" value="1"/>
</dbReference>
<feature type="compositionally biased region" description="Polar residues" evidence="7">
    <location>
        <begin position="1"/>
        <end position="16"/>
    </location>
</feature>
<keyword evidence="4 5" id="KW-0274">FAD</keyword>
<keyword evidence="10" id="KW-1185">Reference proteome</keyword>
<accession>A0A1D2ND90</accession>
<dbReference type="STRING" id="48709.A0A1D2ND90"/>
<evidence type="ECO:0000313" key="9">
    <source>
        <dbReference type="EMBL" id="ODN03220.1"/>
    </source>
</evidence>
<dbReference type="Pfam" id="PF04433">
    <property type="entry name" value="SWIRM"/>
    <property type="match status" value="1"/>
</dbReference>
<dbReference type="InterPro" id="IPR002937">
    <property type="entry name" value="Amino_oxidase"/>
</dbReference>
<reference evidence="9 10" key="1">
    <citation type="journal article" date="2016" name="Genome Biol. Evol.">
        <title>Gene Family Evolution Reflects Adaptation to Soil Environmental Stressors in the Genome of the Collembolan Orchesella cincta.</title>
        <authorList>
            <person name="Faddeeva-Vakhrusheva A."/>
            <person name="Derks M.F."/>
            <person name="Anvar S.Y."/>
            <person name="Agamennone V."/>
            <person name="Suring W."/>
            <person name="Smit S."/>
            <person name="van Straalen N.M."/>
            <person name="Roelofs D."/>
        </authorList>
    </citation>
    <scope>NUCLEOTIDE SEQUENCE [LARGE SCALE GENOMIC DNA]</scope>
    <source>
        <tissue evidence="9">Mixed pool</tissue>
    </source>
</reference>
<feature type="binding site" evidence="5">
    <location>
        <position position="297"/>
    </location>
    <ligand>
        <name>FAD</name>
        <dbReference type="ChEBI" id="CHEBI:57692"/>
    </ligand>
</feature>
<keyword evidence="6" id="KW-0175">Coiled coil</keyword>
<evidence type="ECO:0000313" key="10">
    <source>
        <dbReference type="Proteomes" id="UP000094527"/>
    </source>
</evidence>
<dbReference type="Gene3D" id="3.90.660.10">
    <property type="match status" value="1"/>
</dbReference>
<feature type="binding site" evidence="5">
    <location>
        <begin position="824"/>
        <end position="825"/>
    </location>
    <ligand>
        <name>FAD</name>
        <dbReference type="ChEBI" id="CHEBI:57692"/>
    </ligand>
</feature>
<feature type="compositionally biased region" description="Acidic residues" evidence="7">
    <location>
        <begin position="131"/>
        <end position="149"/>
    </location>
</feature>
<dbReference type="GO" id="GO:0050660">
    <property type="term" value="F:flavin adenine dinucleotide binding"/>
    <property type="evidence" value="ECO:0007669"/>
    <property type="project" value="UniProtKB-UniRule"/>
</dbReference>
<dbReference type="PANTHER" id="PTHR10742">
    <property type="entry name" value="FLAVIN MONOAMINE OXIDASE"/>
    <property type="match status" value="1"/>
</dbReference>
<dbReference type="EC" id="1.14.99.66" evidence="4"/>
<dbReference type="SUPFAM" id="SSF51905">
    <property type="entry name" value="FAD/NAD(P)-binding domain"/>
    <property type="match status" value="1"/>
</dbReference>
<comment type="function">
    <text evidence="4">Histone demethylase that specifically demethylates 'Lys-4' of histone H3, a specific tag for epigenetic transcriptional activation, thereby acting as a corepressor. Acts by oxidizing the substrate by FAD to generate the corresponding imine that is subsequently hydrolyzed. Demethylates both mono- and di-methylated 'Lys-4' of histone H3.</text>
</comment>
<keyword evidence="3 4" id="KW-0560">Oxidoreductase</keyword>
<dbReference type="PRINTS" id="PR00419">
    <property type="entry name" value="ADXRDTASE"/>
</dbReference>
<comment type="similarity">
    <text evidence="2 4">Belongs to the flavin monoamine oxidase family.</text>
</comment>
<dbReference type="Pfam" id="PF01593">
    <property type="entry name" value="Amino_oxidase"/>
    <property type="match status" value="2"/>
</dbReference>
<evidence type="ECO:0000259" key="8">
    <source>
        <dbReference type="PROSITE" id="PS50934"/>
    </source>
</evidence>
<evidence type="ECO:0000256" key="7">
    <source>
        <dbReference type="SAM" id="MobiDB-lite"/>
    </source>
</evidence>
<feature type="binding site" evidence="5">
    <location>
        <position position="291"/>
    </location>
    <ligand>
        <name>FAD</name>
        <dbReference type="ChEBI" id="CHEBI:57692"/>
    </ligand>
</feature>
<dbReference type="Gene3D" id="1.10.287.80">
    <property type="entry name" value="ATP synthase, gamma subunit, helix hairpin domain"/>
    <property type="match status" value="1"/>
</dbReference>
<feature type="coiled-coil region" evidence="6">
    <location>
        <begin position="432"/>
        <end position="497"/>
    </location>
</feature>
<keyword evidence="4" id="KW-0156">Chromatin regulator</keyword>
<dbReference type="InterPro" id="IPR017366">
    <property type="entry name" value="Hist_Lys-spec_deMease"/>
</dbReference>
<comment type="catalytic activity">
    <reaction evidence="4">
        <text>N(6),N(6)-dimethyl-L-lysyl(4)-[histone H3] + 2 A + 2 H2O = L-lysyl(4)-[histone H3] + 2 formaldehyde + 2 AH2</text>
        <dbReference type="Rhea" id="RHEA:60244"/>
        <dbReference type="Rhea" id="RHEA-COMP:15540"/>
        <dbReference type="Rhea" id="RHEA-COMP:15547"/>
        <dbReference type="ChEBI" id="CHEBI:13193"/>
        <dbReference type="ChEBI" id="CHEBI:15377"/>
        <dbReference type="ChEBI" id="CHEBI:16842"/>
        <dbReference type="ChEBI" id="CHEBI:17499"/>
        <dbReference type="ChEBI" id="CHEBI:29969"/>
        <dbReference type="ChEBI" id="CHEBI:61976"/>
        <dbReference type="EC" id="1.14.99.66"/>
    </reaction>
</comment>
<feature type="binding site" evidence="5">
    <location>
        <begin position="313"/>
        <end position="314"/>
    </location>
    <ligand>
        <name>FAD</name>
        <dbReference type="ChEBI" id="CHEBI:57692"/>
    </ligand>
</feature>
<feature type="region of interest" description="Disordered" evidence="7">
    <location>
        <begin position="1"/>
        <end position="167"/>
    </location>
</feature>
<evidence type="ECO:0000256" key="3">
    <source>
        <dbReference type="ARBA" id="ARBA00023002"/>
    </source>
</evidence>
<feature type="compositionally biased region" description="Acidic residues" evidence="7">
    <location>
        <begin position="32"/>
        <end position="48"/>
    </location>
</feature>
<proteinExistence type="inferred from homology"/>
<dbReference type="EMBL" id="LJIJ01000082">
    <property type="protein sequence ID" value="ODN03220.1"/>
    <property type="molecule type" value="Genomic_DNA"/>
</dbReference>
<dbReference type="Gene3D" id="1.10.10.10">
    <property type="entry name" value="Winged helix-like DNA-binding domain superfamily/Winged helix DNA-binding domain"/>
    <property type="match status" value="1"/>
</dbReference>
<dbReference type="InterPro" id="IPR036388">
    <property type="entry name" value="WH-like_DNA-bd_sf"/>
</dbReference>
<comment type="subcellular location">
    <subcellularLocation>
        <location evidence="1 4">Nucleus</location>
    </subcellularLocation>
</comment>
<dbReference type="Proteomes" id="UP000094527">
    <property type="component" value="Unassembled WGS sequence"/>
</dbReference>
<keyword evidence="9" id="KW-0489">Methyltransferase</keyword>
<dbReference type="GO" id="GO:0032259">
    <property type="term" value="P:methylation"/>
    <property type="evidence" value="ECO:0007669"/>
    <property type="project" value="UniProtKB-KW"/>
</dbReference>
<dbReference type="PANTHER" id="PTHR10742:SF386">
    <property type="entry name" value="LYSINE-SPECIFIC HISTONE DEMETHYLASE 1A"/>
    <property type="match status" value="1"/>
</dbReference>
<dbReference type="GO" id="GO:0005634">
    <property type="term" value="C:nucleus"/>
    <property type="evidence" value="ECO:0007669"/>
    <property type="project" value="UniProtKB-SubCell"/>
</dbReference>
<dbReference type="FunFam" id="3.50.50.60:FF:000029">
    <property type="entry name" value="Lysine-specific histone demethylase"/>
    <property type="match status" value="1"/>
</dbReference>
<keyword evidence="4" id="KW-0804">Transcription</keyword>
<feature type="region of interest" description="Disordered" evidence="7">
    <location>
        <begin position="786"/>
        <end position="806"/>
    </location>
</feature>
<dbReference type="InterPro" id="IPR009057">
    <property type="entry name" value="Homeodomain-like_sf"/>
</dbReference>
<evidence type="ECO:0000256" key="2">
    <source>
        <dbReference type="ARBA" id="ARBA00005995"/>
    </source>
</evidence>
<feature type="compositionally biased region" description="Basic and acidic residues" evidence="7">
    <location>
        <begin position="86"/>
        <end position="114"/>
    </location>
</feature>
<dbReference type="GO" id="GO:0140682">
    <property type="term" value="F:FAD-dependent H3K4me/H3K4me3 demethylase activity"/>
    <property type="evidence" value="ECO:0007669"/>
    <property type="project" value="UniProtKB-EC"/>
</dbReference>
<keyword evidence="4" id="KW-0678">Repressor</keyword>
<comment type="cofactor">
    <cofactor evidence="4 5">
        <name>FAD</name>
        <dbReference type="ChEBI" id="CHEBI:57692"/>
    </cofactor>
</comment>
<dbReference type="GO" id="GO:0008168">
    <property type="term" value="F:methyltransferase activity"/>
    <property type="evidence" value="ECO:0007669"/>
    <property type="project" value="UniProtKB-KW"/>
</dbReference>
<evidence type="ECO:0000256" key="1">
    <source>
        <dbReference type="ARBA" id="ARBA00004123"/>
    </source>
</evidence>
<dbReference type="GO" id="GO:0003682">
    <property type="term" value="F:chromatin binding"/>
    <property type="evidence" value="ECO:0007669"/>
    <property type="project" value="TreeGrafter"/>
</dbReference>
<evidence type="ECO:0000256" key="4">
    <source>
        <dbReference type="PIRNR" id="PIRNR038051"/>
    </source>
</evidence>
<dbReference type="AlphaFoldDB" id="A0A1D2ND90"/>
<evidence type="ECO:0000256" key="5">
    <source>
        <dbReference type="PIRSR" id="PIRSR038051-1"/>
    </source>
</evidence>
<feature type="compositionally biased region" description="Polar residues" evidence="7">
    <location>
        <begin position="50"/>
        <end position="61"/>
    </location>
</feature>
<name>A0A1D2ND90_ORCCI</name>
<sequence>MSNRQSSKFAGSSGNSERNENAPPPAEVDVILIDDDEDDEGHDSDDAMSEATTIVSMNNSGHGEDLEMPYTPGSNKSKLSIMSPIKNKEKNRDRKPSLLDHHTRREVKDEKESSGDEDEDMTRSVSPPPMGEEDEEGAGEADLLDESEQEDLKGPEGAAFQSRLPSDKMSTTEAIAFPDLAQEAMQTQKLYVHLRNRVLQMWLENPKLELTLEAVWKNLEAPYNTDKRLVTRVYAYLDRHGYINFGLFQQVSPPAKPKGKKIVIIGAGVSGLAAAQQLKRFGFDVTVIEARNRVGGRVVTFRKNQFVADLGAMVITGLGGNPINVLSKQIKMELHKIKQKCPLYESNGSTVPKEKDEKIEREFNRLLEATSYISHQVDFNYVNNKPVSLGEALEWVIKLQEKQVKEEQVKYLNEIHSITEKQQDVVAKMLVKKQHIENLHSQIQDLEDANRKDVTKEFATRATSLELNEAIDDYEKLEAELKKLDTKLDEKEKEEHEEVYLSTRDRQILDWHFANLEFANAAPLANLSLKHWDQDDDFEFTGSHLTIRNGYSCVPMALSKDVPIKFQTAVREIKTNCAKGVEITVTDANTDSCDSEVIKGDVVLCTLPLGVLRHTINFFGGQIIPTGNINFKTICAYNAVRFTPELPEWKTEAVMRLGFGNLNKVVLCFDRVFWDQNCNLFGNVSHTTQSRGELFLFWNLYRAPVLLALVAGDAAAVMEEVSDDVVVGRCIAVLKAIFGTDRVPQPRDTLVTRWKNDPFARGSYSFVAVGASGNDYDLLAAPVGPTNTRGPQEIPSPTSATKPSDHPHRLYFAGEHTIRNYPATVHGALLSGLREAGRIADELSGRPYDPDNAAKLAGLIPSTRANKA</sequence>
<dbReference type="InterPro" id="IPR050281">
    <property type="entry name" value="Flavin_monoamine_oxidase"/>
</dbReference>
<dbReference type="InterPro" id="IPR036188">
    <property type="entry name" value="FAD/NAD-bd_sf"/>
</dbReference>
<dbReference type="GO" id="GO:0006355">
    <property type="term" value="P:regulation of DNA-templated transcription"/>
    <property type="evidence" value="ECO:0007669"/>
    <property type="project" value="InterPro"/>
</dbReference>
<keyword evidence="4" id="KW-0805">Transcription regulation</keyword>
<keyword evidence="4" id="KW-0539">Nucleus</keyword>
<keyword evidence="9" id="KW-0808">Transferase</keyword>
<keyword evidence="4" id="KW-0285">Flavoprotein</keyword>
<dbReference type="SUPFAM" id="SSF46689">
    <property type="entry name" value="Homeodomain-like"/>
    <property type="match status" value="1"/>
</dbReference>
<comment type="caution">
    <text evidence="9">The sequence shown here is derived from an EMBL/GenBank/DDBJ whole genome shotgun (WGS) entry which is preliminary data.</text>
</comment>